<name>A0ABM1IIE3_POLDO</name>
<sequence length="255" mass="29925">MKLLLLLLNYFLYVTIISKVFADLHRDTFSDFNVTLLKLAIKHVLVSEDIQEIIFAIDLEIPSKKVDTEMRTVIDTALNDFIKSRRLIIVEPFSLIKSEKYHFKMTSTTLVVDVTSKSKLLDQRVIEDFGISIRSQMPTSDSPKILWIVNDKDDENNFNSTMQQMWKLHFLDVTILELSVYKKFVENLTVHQYNPFVKYYTRLSWNDEIQLFPYKIDNLHGYKLKTNINDEPPYEEIVRDWKTGQIILGGLSGYV</sequence>
<accession>A0ABM1IIE3</accession>
<keyword evidence="1" id="KW-0732">Signal</keyword>
<evidence type="ECO:0000256" key="1">
    <source>
        <dbReference type="SAM" id="SignalP"/>
    </source>
</evidence>
<proteinExistence type="predicted"/>
<reference evidence="3" key="1">
    <citation type="submission" date="2025-08" db="UniProtKB">
        <authorList>
            <consortium name="RefSeq"/>
        </authorList>
    </citation>
    <scope>IDENTIFICATION</scope>
    <source>
        <tissue evidence="3">Whole body</tissue>
    </source>
</reference>
<protein>
    <submittedName>
        <fullName evidence="3">Uncharacterized protein LOC107068273</fullName>
    </submittedName>
</protein>
<feature type="signal peptide" evidence="1">
    <location>
        <begin position="1"/>
        <end position="22"/>
    </location>
</feature>
<keyword evidence="2" id="KW-1185">Reference proteome</keyword>
<evidence type="ECO:0000313" key="2">
    <source>
        <dbReference type="Proteomes" id="UP000694924"/>
    </source>
</evidence>
<dbReference type="Proteomes" id="UP000694924">
    <property type="component" value="Unplaced"/>
</dbReference>
<feature type="chain" id="PRO_5045906189" evidence="1">
    <location>
        <begin position="23"/>
        <end position="255"/>
    </location>
</feature>
<dbReference type="RefSeq" id="XP_015179980.1">
    <property type="nucleotide sequence ID" value="XM_015324494.1"/>
</dbReference>
<gene>
    <name evidence="3" type="primary">LOC107068273</name>
</gene>
<dbReference type="GeneID" id="107068273"/>
<evidence type="ECO:0000313" key="3">
    <source>
        <dbReference type="RefSeq" id="XP_015179980.1"/>
    </source>
</evidence>
<organism evidence="2 3">
    <name type="scientific">Polistes dominula</name>
    <name type="common">European paper wasp</name>
    <name type="synonym">Vespa dominula</name>
    <dbReference type="NCBI Taxonomy" id="743375"/>
    <lineage>
        <taxon>Eukaryota</taxon>
        <taxon>Metazoa</taxon>
        <taxon>Ecdysozoa</taxon>
        <taxon>Arthropoda</taxon>
        <taxon>Hexapoda</taxon>
        <taxon>Insecta</taxon>
        <taxon>Pterygota</taxon>
        <taxon>Neoptera</taxon>
        <taxon>Endopterygota</taxon>
        <taxon>Hymenoptera</taxon>
        <taxon>Apocrita</taxon>
        <taxon>Aculeata</taxon>
        <taxon>Vespoidea</taxon>
        <taxon>Vespidae</taxon>
        <taxon>Polistinae</taxon>
        <taxon>Polistini</taxon>
        <taxon>Polistes</taxon>
    </lineage>
</organism>